<sequence>MSDNAFLKFFITEPVYKIAGEEIITNTPSQEPKEDIIPEPQAAEKTEKPQEKQEQPISIKGTNSLGVFVIVNEPSAEFITDQDEAFLGKILKAVKLDISEAGIINAHNNPGLNQHTSMDLQATKFLLFGVDAASIFKSDFPHYQIIEADNKVFLNNHSLSEIAKDSELKKLLWSALQKMFL</sequence>
<evidence type="ECO:0000313" key="3">
    <source>
        <dbReference type="Proteomes" id="UP000659388"/>
    </source>
</evidence>
<keyword evidence="3" id="KW-1185">Reference proteome</keyword>
<reference evidence="2" key="1">
    <citation type="submission" date="2021-01" db="EMBL/GenBank/DDBJ databases">
        <title>Fulvivirga kasyanovii gen. nov., sp nov., a novel member of the phylum Bacteroidetes isolated from seawater in a mussel farm.</title>
        <authorList>
            <person name="Zhao L.-H."/>
            <person name="Wang Z.-J."/>
        </authorList>
    </citation>
    <scope>NUCLEOTIDE SEQUENCE</scope>
    <source>
        <strain evidence="2">2943</strain>
    </source>
</reference>
<dbReference type="EMBL" id="JAESIY010000013">
    <property type="protein sequence ID" value="MBL3658476.1"/>
    <property type="molecule type" value="Genomic_DNA"/>
</dbReference>
<feature type="region of interest" description="Disordered" evidence="1">
    <location>
        <begin position="27"/>
        <end position="57"/>
    </location>
</feature>
<proteinExistence type="predicted"/>
<gene>
    <name evidence="2" type="ORF">JL102_20150</name>
</gene>
<dbReference type="GO" id="GO:0008408">
    <property type="term" value="F:3'-5' exonuclease activity"/>
    <property type="evidence" value="ECO:0007669"/>
    <property type="project" value="InterPro"/>
</dbReference>
<dbReference type="Proteomes" id="UP000659388">
    <property type="component" value="Unassembled WGS sequence"/>
</dbReference>
<name>A0A937F8W7_9BACT</name>
<dbReference type="GO" id="GO:0006260">
    <property type="term" value="P:DNA replication"/>
    <property type="evidence" value="ECO:0007669"/>
    <property type="project" value="InterPro"/>
</dbReference>
<comment type="caution">
    <text evidence="2">The sequence shown here is derived from an EMBL/GenBank/DDBJ whole genome shotgun (WGS) entry which is preliminary data.</text>
</comment>
<dbReference type="InterPro" id="IPR036654">
    <property type="entry name" value="DNA_pol_III_psi_sf"/>
</dbReference>
<accession>A0A937F8W7</accession>
<evidence type="ECO:0000313" key="2">
    <source>
        <dbReference type="EMBL" id="MBL3658476.1"/>
    </source>
</evidence>
<dbReference type="AlphaFoldDB" id="A0A937F8W7"/>
<protein>
    <submittedName>
        <fullName evidence="2">Uncharacterized protein</fullName>
    </submittedName>
</protein>
<dbReference type="Gene3D" id="3.40.50.10220">
    <property type="entry name" value="DNA polymerase III, psi subunit"/>
    <property type="match status" value="1"/>
</dbReference>
<feature type="compositionally biased region" description="Basic and acidic residues" evidence="1">
    <location>
        <begin position="31"/>
        <end position="54"/>
    </location>
</feature>
<dbReference type="GO" id="GO:0003887">
    <property type="term" value="F:DNA-directed DNA polymerase activity"/>
    <property type="evidence" value="ECO:0007669"/>
    <property type="project" value="InterPro"/>
</dbReference>
<dbReference type="RefSeq" id="WP_202246271.1">
    <property type="nucleotide sequence ID" value="NZ_JAESIY010000013.1"/>
</dbReference>
<evidence type="ECO:0000256" key="1">
    <source>
        <dbReference type="SAM" id="MobiDB-lite"/>
    </source>
</evidence>
<organism evidence="2 3">
    <name type="scientific">Fulvivirga sediminis</name>
    <dbReference type="NCBI Taxonomy" id="2803949"/>
    <lineage>
        <taxon>Bacteria</taxon>
        <taxon>Pseudomonadati</taxon>
        <taxon>Bacteroidota</taxon>
        <taxon>Cytophagia</taxon>
        <taxon>Cytophagales</taxon>
        <taxon>Fulvivirgaceae</taxon>
        <taxon>Fulvivirga</taxon>
    </lineage>
</organism>